<evidence type="ECO:0000313" key="4">
    <source>
        <dbReference type="Proteomes" id="UP000275385"/>
    </source>
</evidence>
<dbReference type="OrthoDB" id="4499262at2759"/>
<dbReference type="Proteomes" id="UP000275385">
    <property type="component" value="Unassembled WGS sequence"/>
</dbReference>
<comment type="caution">
    <text evidence="3">The sequence shown here is derived from an EMBL/GenBank/DDBJ whole genome shotgun (WGS) entry which is preliminary data.</text>
</comment>
<sequence>MRMKYYVQAIAWLSGTVAVAQRYRAADIVPEATLAPRFYQAASPLQGLGKRQMVGCKGSQHSCDDIGTLGAGFCCSDNTYCIVDPLTGSKAACCALGSVCGSSCSADQYQCLGSSTITTITPASTTIFPACCPRQCTATSMFACPSALGGGCCSYGQTCASNSQCLWTSTPSSAAETLVSQLPPGCTTSQIACPSSMGGGCCGINQSCTFADGAPRCAAVTTTPTASGVSAVHKKAMLGSGAKAGIAIGVVLISGMLLGVLTWFCLRRRRLRSDIPPFTESRLDPGSPHSPAYNSPLISPIRRPRRTGLGALLSPGSRPEMTESNSDTVSHGGRLRGLTADYFGPNAVAGPFTETTTVDAPQGIAESPGGRNANRAVPMSPQSPDDITAPVEIDSRKRTISETVDGRHELPGWAPRYPGGPDVISPYTPSPVTGTVPLTPGSTIGSYDPPSYEDEPTHVPEKS</sequence>
<evidence type="ECO:0000313" key="3">
    <source>
        <dbReference type="EMBL" id="RKU49721.1"/>
    </source>
</evidence>
<organism evidence="3 4">
    <name type="scientific">Coniochaeta pulveracea</name>
    <dbReference type="NCBI Taxonomy" id="177199"/>
    <lineage>
        <taxon>Eukaryota</taxon>
        <taxon>Fungi</taxon>
        <taxon>Dikarya</taxon>
        <taxon>Ascomycota</taxon>
        <taxon>Pezizomycotina</taxon>
        <taxon>Sordariomycetes</taxon>
        <taxon>Sordariomycetidae</taxon>
        <taxon>Coniochaetales</taxon>
        <taxon>Coniochaetaceae</taxon>
        <taxon>Coniochaeta</taxon>
    </lineage>
</organism>
<protein>
    <submittedName>
        <fullName evidence="3">Uncharacterized protein</fullName>
    </submittedName>
</protein>
<keyword evidence="2" id="KW-0472">Membrane</keyword>
<keyword evidence="4" id="KW-1185">Reference proteome</keyword>
<name>A0A420YPE4_9PEZI</name>
<evidence type="ECO:0000256" key="1">
    <source>
        <dbReference type="SAM" id="MobiDB-lite"/>
    </source>
</evidence>
<evidence type="ECO:0000256" key="2">
    <source>
        <dbReference type="SAM" id="Phobius"/>
    </source>
</evidence>
<keyword evidence="2" id="KW-0812">Transmembrane</keyword>
<dbReference type="EMBL" id="QVQW01000001">
    <property type="protein sequence ID" value="RKU49721.1"/>
    <property type="molecule type" value="Genomic_DNA"/>
</dbReference>
<feature type="compositionally biased region" description="Basic and acidic residues" evidence="1">
    <location>
        <begin position="393"/>
        <end position="410"/>
    </location>
</feature>
<proteinExistence type="predicted"/>
<gene>
    <name evidence="3" type="ORF">DL546_009893</name>
</gene>
<dbReference type="AlphaFoldDB" id="A0A420YPE4"/>
<feature type="transmembrane region" description="Helical" evidence="2">
    <location>
        <begin position="244"/>
        <end position="266"/>
    </location>
</feature>
<feature type="region of interest" description="Disordered" evidence="1">
    <location>
        <begin position="365"/>
        <end position="463"/>
    </location>
</feature>
<feature type="region of interest" description="Disordered" evidence="1">
    <location>
        <begin position="280"/>
        <end position="332"/>
    </location>
</feature>
<accession>A0A420YPE4</accession>
<reference evidence="3 4" key="1">
    <citation type="submission" date="2018-08" db="EMBL/GenBank/DDBJ databases">
        <title>Draft genome of the lignicolous fungus Coniochaeta pulveracea.</title>
        <authorList>
            <person name="Borstlap C.J."/>
            <person name="De Witt R.N."/>
            <person name="Botha A."/>
            <person name="Volschenk H."/>
        </authorList>
    </citation>
    <scope>NUCLEOTIDE SEQUENCE [LARGE SCALE GENOMIC DNA]</scope>
    <source>
        <strain evidence="3 4">CAB683</strain>
    </source>
</reference>
<dbReference type="STRING" id="177199.A0A420YPE4"/>
<keyword evidence="2" id="KW-1133">Transmembrane helix</keyword>